<gene>
    <name evidence="2" type="ORF">HA039_13460</name>
</gene>
<keyword evidence="3" id="KW-1185">Reference proteome</keyword>
<dbReference type="RefSeq" id="WP_167028611.1">
    <property type="nucleotide sequence ID" value="NZ_CP050177.1"/>
</dbReference>
<proteinExistence type="predicted"/>
<evidence type="ECO:0000256" key="1">
    <source>
        <dbReference type="SAM" id="MobiDB-lite"/>
    </source>
</evidence>
<name>A0A6G9GY45_9ACTN</name>
<dbReference type="KEGG" id="slia:HA039_13460"/>
<evidence type="ECO:0000313" key="2">
    <source>
        <dbReference type="EMBL" id="QIQ03202.1"/>
    </source>
</evidence>
<feature type="compositionally biased region" description="Acidic residues" evidence="1">
    <location>
        <begin position="159"/>
        <end position="172"/>
    </location>
</feature>
<accession>A0A6G9GY45</accession>
<dbReference type="Proteomes" id="UP000501179">
    <property type="component" value="Chromosome"/>
</dbReference>
<evidence type="ECO:0008006" key="4">
    <source>
        <dbReference type="Google" id="ProtNLM"/>
    </source>
</evidence>
<reference evidence="2 3" key="1">
    <citation type="submission" date="2020-03" db="EMBL/GenBank/DDBJ databases">
        <title>A novel species.</title>
        <authorList>
            <person name="Gao J."/>
        </authorList>
    </citation>
    <scope>NUCLEOTIDE SEQUENCE [LARGE SCALE GENOMIC DNA]</scope>
    <source>
        <strain evidence="2 3">QMT-12</strain>
    </source>
</reference>
<organism evidence="2 3">
    <name type="scientific">Streptomyces liangshanensis</name>
    <dbReference type="NCBI Taxonomy" id="2717324"/>
    <lineage>
        <taxon>Bacteria</taxon>
        <taxon>Bacillati</taxon>
        <taxon>Actinomycetota</taxon>
        <taxon>Actinomycetes</taxon>
        <taxon>Kitasatosporales</taxon>
        <taxon>Streptomycetaceae</taxon>
        <taxon>Streptomyces</taxon>
    </lineage>
</organism>
<feature type="compositionally biased region" description="Pro residues" evidence="1">
    <location>
        <begin position="174"/>
        <end position="184"/>
    </location>
</feature>
<evidence type="ECO:0000313" key="3">
    <source>
        <dbReference type="Proteomes" id="UP000501179"/>
    </source>
</evidence>
<feature type="region of interest" description="Disordered" evidence="1">
    <location>
        <begin position="157"/>
        <end position="184"/>
    </location>
</feature>
<dbReference type="AlphaFoldDB" id="A0A6G9GY45"/>
<dbReference type="EMBL" id="CP050177">
    <property type="protein sequence ID" value="QIQ03202.1"/>
    <property type="molecule type" value="Genomic_DNA"/>
</dbReference>
<sequence>MGRREWAKWWESVTEWTPEDVWTDFLGKRRKYERVKEELLGTDLLPVLRKALADGDSSYAVFSLVEEEAGDRPELFRELVPDLYPYTLSLGPPGIFSRRALRALSRPGTPHAELAPLVAATLRDEVTDVFAMRALAMLLEDVNDLTLLARWREAALTSPDEDVRELPDEYPESEYPPPDAPQEP</sequence>
<protein>
    <recommendedName>
        <fullName evidence="4">HEAT repeat domain-containing protein</fullName>
    </recommendedName>
</protein>